<gene>
    <name evidence="2" type="ORF">PA905_02100</name>
</gene>
<dbReference type="Pfam" id="PF15565">
    <property type="entry name" value="Imm30"/>
    <property type="match status" value="1"/>
</dbReference>
<sequence length="147" mass="17426">MKQTTMKLIEVLKQNRLMRTPTEVNEFEKALAEIIAHPNPEDLPEYHLILDDQCQQPEVMFGLIHVLESFEVETQLQAFVNVIPQLMIIAPEWTRILHLRILNDKSACQIYQRLLHQNNTNKPHFLYYLLEESTNNYLKSETQHLFL</sequence>
<reference evidence="3" key="1">
    <citation type="submission" date="2019-02" db="EMBL/GenBank/DDBJ databases">
        <title>Draft genome sequence of Planktothrix agardhii NIES-905.</title>
        <authorList>
            <person name="Yamaguchi H."/>
            <person name="Suzuki S."/>
            <person name="Kawachi M."/>
        </authorList>
    </citation>
    <scope>NUCLEOTIDE SEQUENCE [LARGE SCALE GENOMIC DNA]</scope>
    <source>
        <strain evidence="3">CCAP 1459/11A</strain>
    </source>
</reference>
<name>A0A4P5ZRI1_PLAAG</name>
<proteinExistence type="predicted"/>
<dbReference type="RefSeq" id="WP_201799611.1">
    <property type="nucleotide sequence ID" value="NZ_BJCD01000028.1"/>
</dbReference>
<dbReference type="Proteomes" id="UP000299794">
    <property type="component" value="Unassembled WGS sequence"/>
</dbReference>
<dbReference type="AlphaFoldDB" id="A0A4P5ZRI1"/>
<feature type="domain" description="Immunity protein 30" evidence="1">
    <location>
        <begin position="14"/>
        <end position="111"/>
    </location>
</feature>
<evidence type="ECO:0000259" key="1">
    <source>
        <dbReference type="Pfam" id="PF15565"/>
    </source>
</evidence>
<comment type="caution">
    <text evidence="2">The sequence shown here is derived from an EMBL/GenBank/DDBJ whole genome shotgun (WGS) entry which is preliminary data.</text>
</comment>
<dbReference type="InterPro" id="IPR029084">
    <property type="entry name" value="Imm30"/>
</dbReference>
<protein>
    <recommendedName>
        <fullName evidence="1">Immunity protein 30 domain-containing protein</fullName>
    </recommendedName>
</protein>
<dbReference type="EMBL" id="BJCD01000028">
    <property type="protein sequence ID" value="GDZ92515.1"/>
    <property type="molecule type" value="Genomic_DNA"/>
</dbReference>
<accession>A0A4P5ZRI1</accession>
<evidence type="ECO:0000313" key="3">
    <source>
        <dbReference type="Proteomes" id="UP000299794"/>
    </source>
</evidence>
<organism evidence="2 3">
    <name type="scientific">Planktothrix agardhii CCAP 1459/11A</name>
    <dbReference type="NCBI Taxonomy" id="282420"/>
    <lineage>
        <taxon>Bacteria</taxon>
        <taxon>Bacillati</taxon>
        <taxon>Cyanobacteriota</taxon>
        <taxon>Cyanophyceae</taxon>
        <taxon>Oscillatoriophycideae</taxon>
        <taxon>Oscillatoriales</taxon>
        <taxon>Microcoleaceae</taxon>
        <taxon>Planktothrix</taxon>
    </lineage>
</organism>
<evidence type="ECO:0000313" key="2">
    <source>
        <dbReference type="EMBL" id="GDZ92515.1"/>
    </source>
</evidence>